<keyword evidence="5" id="KW-0812">Transmembrane</keyword>
<comment type="caution">
    <text evidence="6">The sequence shown here is derived from an EMBL/GenBank/DDBJ whole genome shotgun (WGS) entry which is preliminary data.</text>
</comment>
<dbReference type="Pfam" id="PF05637">
    <property type="entry name" value="Glyco_transf_34"/>
    <property type="match status" value="1"/>
</dbReference>
<dbReference type="STRING" id="69332.A0A388KYH2"/>
<dbReference type="GO" id="GO:0000139">
    <property type="term" value="C:Golgi membrane"/>
    <property type="evidence" value="ECO:0007669"/>
    <property type="project" value="UniProtKB-SubCell"/>
</dbReference>
<dbReference type="InterPro" id="IPR029044">
    <property type="entry name" value="Nucleotide-diphossugar_trans"/>
</dbReference>
<dbReference type="Gramene" id="GBG74993">
    <property type="protein sequence ID" value="GBG74993"/>
    <property type="gene ID" value="CBR_g19506"/>
</dbReference>
<evidence type="ECO:0000256" key="4">
    <source>
        <dbReference type="ARBA" id="ARBA00022679"/>
    </source>
</evidence>
<evidence type="ECO:0000313" key="6">
    <source>
        <dbReference type="EMBL" id="GBG74993.1"/>
    </source>
</evidence>
<dbReference type="GO" id="GO:0005768">
    <property type="term" value="C:endosome"/>
    <property type="evidence" value="ECO:0007669"/>
    <property type="project" value="TreeGrafter"/>
</dbReference>
<evidence type="ECO:0000256" key="3">
    <source>
        <dbReference type="ARBA" id="ARBA00022676"/>
    </source>
</evidence>
<proteinExistence type="inferred from homology"/>
<evidence type="ECO:0000256" key="5">
    <source>
        <dbReference type="SAM" id="Phobius"/>
    </source>
</evidence>
<dbReference type="PANTHER" id="PTHR31311:SF35">
    <property type="entry name" value="GLYCOSYLTRANSFERASE CAZY FAMILY GT34-LIKE PROTEIN"/>
    <property type="match status" value="1"/>
</dbReference>
<evidence type="ECO:0000313" key="7">
    <source>
        <dbReference type="Proteomes" id="UP000265515"/>
    </source>
</evidence>
<comment type="similarity">
    <text evidence="2">Belongs to the glycosyltransferase 34 family.</text>
</comment>
<keyword evidence="4" id="KW-0808">Transferase</keyword>
<gene>
    <name evidence="6" type="ORF">CBR_g19506</name>
</gene>
<evidence type="ECO:0008006" key="8">
    <source>
        <dbReference type="Google" id="ProtNLM"/>
    </source>
</evidence>
<protein>
    <recommendedName>
        <fullName evidence="8">GT34-family glycosyltransferase</fullName>
    </recommendedName>
</protein>
<keyword evidence="7" id="KW-1185">Reference proteome</keyword>
<name>A0A388KYH2_CHABU</name>
<dbReference type="AlphaFoldDB" id="A0A388KYH2"/>
<evidence type="ECO:0000256" key="2">
    <source>
        <dbReference type="ARBA" id="ARBA00005664"/>
    </source>
</evidence>
<evidence type="ECO:0000256" key="1">
    <source>
        <dbReference type="ARBA" id="ARBA00004323"/>
    </source>
</evidence>
<dbReference type="PANTHER" id="PTHR31311">
    <property type="entry name" value="XYLOGLUCAN 6-XYLOSYLTRANSFERASE 5-RELATED-RELATED"/>
    <property type="match status" value="1"/>
</dbReference>
<dbReference type="OrthoDB" id="205108at2759"/>
<dbReference type="EMBL" id="BFEA01000215">
    <property type="protein sequence ID" value="GBG74993.1"/>
    <property type="molecule type" value="Genomic_DNA"/>
</dbReference>
<accession>A0A388KYH2</accession>
<comment type="subcellular location">
    <subcellularLocation>
        <location evidence="1">Golgi apparatus membrane</location>
        <topology evidence="1">Single-pass type II membrane protein</topology>
    </subcellularLocation>
</comment>
<keyword evidence="5" id="KW-1133">Transmembrane helix</keyword>
<dbReference type="GO" id="GO:0009969">
    <property type="term" value="P:xyloglucan biosynthetic process"/>
    <property type="evidence" value="ECO:0007669"/>
    <property type="project" value="TreeGrafter"/>
</dbReference>
<dbReference type="GO" id="GO:0016758">
    <property type="term" value="F:hexosyltransferase activity"/>
    <property type="evidence" value="ECO:0007669"/>
    <property type="project" value="TreeGrafter"/>
</dbReference>
<dbReference type="Proteomes" id="UP000265515">
    <property type="component" value="Unassembled WGS sequence"/>
</dbReference>
<organism evidence="6 7">
    <name type="scientific">Chara braunii</name>
    <name type="common">Braun's stonewort</name>
    <dbReference type="NCBI Taxonomy" id="69332"/>
    <lineage>
        <taxon>Eukaryota</taxon>
        <taxon>Viridiplantae</taxon>
        <taxon>Streptophyta</taxon>
        <taxon>Charophyceae</taxon>
        <taxon>Charales</taxon>
        <taxon>Characeae</taxon>
        <taxon>Chara</taxon>
    </lineage>
</organism>
<reference evidence="6 7" key="1">
    <citation type="journal article" date="2018" name="Cell">
        <title>The Chara Genome: Secondary Complexity and Implications for Plant Terrestrialization.</title>
        <authorList>
            <person name="Nishiyama T."/>
            <person name="Sakayama H."/>
            <person name="Vries J.D."/>
            <person name="Buschmann H."/>
            <person name="Saint-Marcoux D."/>
            <person name="Ullrich K.K."/>
            <person name="Haas F.B."/>
            <person name="Vanderstraeten L."/>
            <person name="Becker D."/>
            <person name="Lang D."/>
            <person name="Vosolsobe S."/>
            <person name="Rombauts S."/>
            <person name="Wilhelmsson P.K.I."/>
            <person name="Janitza P."/>
            <person name="Kern R."/>
            <person name="Heyl A."/>
            <person name="Rumpler F."/>
            <person name="Villalobos L.I.A.C."/>
            <person name="Clay J.M."/>
            <person name="Skokan R."/>
            <person name="Toyoda A."/>
            <person name="Suzuki Y."/>
            <person name="Kagoshima H."/>
            <person name="Schijlen E."/>
            <person name="Tajeshwar N."/>
            <person name="Catarino B."/>
            <person name="Hetherington A.J."/>
            <person name="Saltykova A."/>
            <person name="Bonnot C."/>
            <person name="Breuninger H."/>
            <person name="Symeonidi A."/>
            <person name="Radhakrishnan G.V."/>
            <person name="Van Nieuwerburgh F."/>
            <person name="Deforce D."/>
            <person name="Chang C."/>
            <person name="Karol K.G."/>
            <person name="Hedrich R."/>
            <person name="Ulvskov P."/>
            <person name="Glockner G."/>
            <person name="Delwiche C.F."/>
            <person name="Petrasek J."/>
            <person name="Van de Peer Y."/>
            <person name="Friml J."/>
            <person name="Beilby M."/>
            <person name="Dolan L."/>
            <person name="Kohara Y."/>
            <person name="Sugano S."/>
            <person name="Fujiyama A."/>
            <person name="Delaux P.-M."/>
            <person name="Quint M."/>
            <person name="TheiBen G."/>
            <person name="Hagemann M."/>
            <person name="Harholt J."/>
            <person name="Dunand C."/>
            <person name="Zachgo S."/>
            <person name="Langdale J."/>
            <person name="Maumus F."/>
            <person name="Straeten D.V.D."/>
            <person name="Gould S.B."/>
            <person name="Rensing S.A."/>
        </authorList>
    </citation>
    <scope>NUCLEOTIDE SEQUENCE [LARGE SCALE GENOMIC DNA]</scope>
    <source>
        <strain evidence="6 7">S276</strain>
    </source>
</reference>
<sequence length="509" mass="55429">MAVSVHEPPPSSLSSSPPRSLSFFSNNNYAAPANLQQVHVVHVAAAGNGAPGIESLAARGGGGGLQTAATAEPEAVAMLGGGGGGGRAGGGGGAPIPLIRANGITMALASGAKHSQYPSSPTVVVPGSRFAVSDTLKSPSAAETSVAGARARLTRLMDMLLKIVAVMLLGIFLLHVLFDQSQLGVGGDDSLSSTKGIPHLGDSAAVGTSASTSAASKPRVLIVSASQSECGTEKGDNDILKSLKNKADYARRHRMDTWFSMELLVEPQFHRLRNKIVLLKKILLTEPNYDWYMWIDSDAMFTDMSFEIPWERYRDRSVVIFGNEKSLDTDPDYHESINMGVALLRNDAFTRALLDRMVDFWAENSNQTELTAKVSRRIKRLPPYVCDQGTALYLLLTEPEKWRRGFFFELNYGLNRYWKEVAPHLEKYDEGVVDADDGGPTWKGDGLSPPFITHFCGCSLCWKKVFDDFEECQRQYERAFTFANNQVIKPLGVKHRNLTSPEVVSLSAQ</sequence>
<keyword evidence="3" id="KW-0328">Glycosyltransferase</keyword>
<dbReference type="Gene3D" id="3.90.550.10">
    <property type="entry name" value="Spore Coat Polysaccharide Biosynthesis Protein SpsA, Chain A"/>
    <property type="match status" value="1"/>
</dbReference>
<feature type="transmembrane region" description="Helical" evidence="5">
    <location>
        <begin position="159"/>
        <end position="178"/>
    </location>
</feature>
<dbReference type="GO" id="GO:0005802">
    <property type="term" value="C:trans-Golgi network"/>
    <property type="evidence" value="ECO:0007669"/>
    <property type="project" value="TreeGrafter"/>
</dbReference>
<dbReference type="InterPro" id="IPR008630">
    <property type="entry name" value="Glyco_trans_34"/>
</dbReference>
<keyword evidence="5" id="KW-0472">Membrane</keyword>